<dbReference type="Pfam" id="PF09955">
    <property type="entry name" value="DUF2189"/>
    <property type="match status" value="1"/>
</dbReference>
<dbReference type="InterPro" id="IPR018692">
    <property type="entry name" value="DUF2189"/>
</dbReference>
<gene>
    <name evidence="2" type="ORF">ENY07_14125</name>
</gene>
<evidence type="ECO:0000256" key="1">
    <source>
        <dbReference type="SAM" id="Phobius"/>
    </source>
</evidence>
<evidence type="ECO:0000313" key="2">
    <source>
        <dbReference type="EMBL" id="HGC44339.1"/>
    </source>
</evidence>
<sequence length="288" mass="30583">MAIQNPIVWGWGQVRDATHSVGSASAEEYWQAPAAPLGALVVRRIGLADIREALVKGAADFAANRTDVVFLCLIYPIIGLVIERAALGYGALHMLFPLASGFAILGPFFAIGLYEISRRRERGEESRWVSGFGVLRSPAIGKIVLLGAGLIVIDLIWLALAQLIFEHTLGPADPASLLLFLHAVFFTRAGWAMIVLGVLVGGALAALALTLGVASFPLLLDRNVPLNLAMATSLRVVAENRLMMAVWGVIVAGGLVLGALPLLVGLIVVLPILGHATWHLYRALVAVP</sequence>
<reference evidence="2" key="1">
    <citation type="journal article" date="2020" name="mSystems">
        <title>Genome- and Community-Level Interaction Insights into Carbon Utilization and Element Cycling Functions of Hydrothermarchaeota in Hydrothermal Sediment.</title>
        <authorList>
            <person name="Zhou Z."/>
            <person name="Liu Y."/>
            <person name="Xu W."/>
            <person name="Pan J."/>
            <person name="Luo Z.H."/>
            <person name="Li M."/>
        </authorList>
    </citation>
    <scope>NUCLEOTIDE SEQUENCE</scope>
    <source>
        <strain evidence="2">SpSt-997</strain>
    </source>
</reference>
<keyword evidence="1" id="KW-1133">Transmembrane helix</keyword>
<dbReference type="AlphaFoldDB" id="A0A8J4M7P8"/>
<protein>
    <submittedName>
        <fullName evidence="2">DUF2189 domain-containing protein</fullName>
    </submittedName>
</protein>
<name>A0A8J4M7P8_9PROT</name>
<feature type="transmembrane region" description="Helical" evidence="1">
    <location>
        <begin position="68"/>
        <end position="89"/>
    </location>
</feature>
<dbReference type="EMBL" id="DTQM01000266">
    <property type="protein sequence ID" value="HGC44339.1"/>
    <property type="molecule type" value="Genomic_DNA"/>
</dbReference>
<feature type="transmembrane region" description="Helical" evidence="1">
    <location>
        <begin position="244"/>
        <end position="273"/>
    </location>
</feature>
<accession>A0A8J4M7P8</accession>
<comment type="caution">
    <text evidence="2">The sequence shown here is derived from an EMBL/GenBank/DDBJ whole genome shotgun (WGS) entry which is preliminary data.</text>
</comment>
<feature type="transmembrane region" description="Helical" evidence="1">
    <location>
        <begin position="143"/>
        <end position="165"/>
    </location>
</feature>
<proteinExistence type="predicted"/>
<organism evidence="2">
    <name type="scientific">Acidicaldus sp</name>
    <dbReference type="NCBI Taxonomy" id="1872105"/>
    <lineage>
        <taxon>Bacteria</taxon>
        <taxon>Pseudomonadati</taxon>
        <taxon>Pseudomonadota</taxon>
        <taxon>Alphaproteobacteria</taxon>
        <taxon>Acetobacterales</taxon>
        <taxon>Acetobacteraceae</taxon>
        <taxon>Acidicaldus</taxon>
    </lineage>
</organism>
<keyword evidence="1" id="KW-0812">Transmembrane</keyword>
<feature type="transmembrane region" description="Helical" evidence="1">
    <location>
        <begin position="95"/>
        <end position="114"/>
    </location>
</feature>
<keyword evidence="1" id="KW-0472">Membrane</keyword>